<evidence type="ECO:0000313" key="1">
    <source>
        <dbReference type="EMBL" id="RFA97592.1"/>
    </source>
</evidence>
<dbReference type="GeneID" id="5056238"/>
<comment type="caution">
    <text evidence="1">The sequence shown here is derived from an EMBL/GenBank/DDBJ whole genome shotgun (WGS) entry which is preliminary data.</text>
</comment>
<dbReference type="Proteomes" id="UP000256877">
    <property type="component" value="Unassembled WGS sequence"/>
</dbReference>
<dbReference type="AlphaFoldDB" id="A0A371R239"/>
<protein>
    <submittedName>
        <fullName evidence="1">Toluene monooxygenase</fullName>
    </submittedName>
</protein>
<dbReference type="InterPro" id="IPR003454">
    <property type="entry name" value="MOase_MmoB_DmpM"/>
</dbReference>
<evidence type="ECO:0000313" key="4">
    <source>
        <dbReference type="Proteomes" id="UP000257123"/>
    </source>
</evidence>
<reference evidence="3 4" key="1">
    <citation type="submission" date="2017-07" db="EMBL/GenBank/DDBJ databases">
        <title>Draft genome sequence of aerobic hyperthermophilic archaea, Pyrobaculum aerophilum YKB31 and YKB32.</title>
        <authorList>
            <person name="Mochizuki T."/>
            <person name="Berliner A.J."/>
            <person name="Yoshida-Takashima Y."/>
            <person name="Takaki Y."/>
            <person name="Nunoura T."/>
            <person name="Takai K."/>
        </authorList>
    </citation>
    <scope>NUCLEOTIDE SEQUENCE [LARGE SCALE GENOMIC DNA]</scope>
    <source>
        <strain evidence="1 4">YKB31</strain>
        <strain evidence="2 3">YKB32</strain>
    </source>
</reference>
<organism evidence="1 4">
    <name type="scientific">Pyrobaculum aerophilum</name>
    <dbReference type="NCBI Taxonomy" id="13773"/>
    <lineage>
        <taxon>Archaea</taxon>
        <taxon>Thermoproteota</taxon>
        <taxon>Thermoprotei</taxon>
        <taxon>Thermoproteales</taxon>
        <taxon>Thermoproteaceae</taxon>
        <taxon>Pyrobaculum</taxon>
    </lineage>
</organism>
<dbReference type="RefSeq" id="WP_011900045.1">
    <property type="nucleotide sequence ID" value="NZ_NMUE01000005.1"/>
</dbReference>
<dbReference type="OrthoDB" id="35949at2157"/>
<sequence length="115" mass="12879">MSIALAEWAPELEKYLIDDSKIPKDVVGPVFMKTELAIYAVEAIARDNPDTFVGILDRGLYVRVVGNRRLVLNSSTLVELAGRPVRFPGEVEVIMSAFAGKIRVTGERIEWYLEL</sequence>
<keyword evidence="1" id="KW-0560">Oxidoreductase</keyword>
<dbReference type="GO" id="GO:0004497">
    <property type="term" value="F:monooxygenase activity"/>
    <property type="evidence" value="ECO:0007669"/>
    <property type="project" value="UniProtKB-KW"/>
</dbReference>
<dbReference type="Gene3D" id="3.90.56.10">
    <property type="entry name" value="Monooxygenase component MmoB/DmpM"/>
    <property type="match status" value="1"/>
</dbReference>
<dbReference type="EMBL" id="NMUF01000007">
    <property type="protein sequence ID" value="RFA99347.1"/>
    <property type="molecule type" value="Genomic_DNA"/>
</dbReference>
<proteinExistence type="predicted"/>
<keyword evidence="1" id="KW-0503">Monooxygenase</keyword>
<dbReference type="Pfam" id="PF02406">
    <property type="entry name" value="MmoB_DmpM"/>
    <property type="match status" value="1"/>
</dbReference>
<dbReference type="SUPFAM" id="SSF56029">
    <property type="entry name" value="Monooxygenase (hydroxylase) regulatory protein"/>
    <property type="match status" value="1"/>
</dbReference>
<accession>A0A371R239</accession>
<dbReference type="InterPro" id="IPR036889">
    <property type="entry name" value="mOase_MmoB_DmpM_sf"/>
</dbReference>
<name>A0A371R239_9CREN</name>
<dbReference type="Proteomes" id="UP000257123">
    <property type="component" value="Unassembled WGS sequence"/>
</dbReference>
<dbReference type="EMBL" id="NMUE01000005">
    <property type="protein sequence ID" value="RFA97592.1"/>
    <property type="molecule type" value="Genomic_DNA"/>
</dbReference>
<evidence type="ECO:0000313" key="2">
    <source>
        <dbReference type="EMBL" id="RFA99347.1"/>
    </source>
</evidence>
<gene>
    <name evidence="1" type="ORF">CGL51_02850</name>
    <name evidence="2" type="ORF">CGL52_04035</name>
</gene>
<evidence type="ECO:0000313" key="3">
    <source>
        <dbReference type="Proteomes" id="UP000256877"/>
    </source>
</evidence>